<dbReference type="InterPro" id="IPR012951">
    <property type="entry name" value="BBE"/>
</dbReference>
<proteinExistence type="predicted"/>
<dbReference type="GO" id="GO:0102778">
    <property type="term" value="F:delta9-tetrahydrocannabinolate synthase activity"/>
    <property type="evidence" value="ECO:0007669"/>
    <property type="project" value="UniProtKB-EC"/>
</dbReference>
<reference evidence="4" key="3">
    <citation type="submission" date="2020-06" db="EMBL/GenBank/DDBJ databases">
        <title>Helianthus annuus Genome sequencing and assembly Release 2.</title>
        <authorList>
            <person name="Gouzy J."/>
            <person name="Langlade N."/>
            <person name="Munos S."/>
        </authorList>
    </citation>
    <scope>NUCLEOTIDE SEQUENCE</scope>
    <source>
        <tissue evidence="4">Leaves</tissue>
    </source>
</reference>
<dbReference type="Pfam" id="PF08031">
    <property type="entry name" value="BBE"/>
    <property type="match status" value="1"/>
</dbReference>
<evidence type="ECO:0000313" key="4">
    <source>
        <dbReference type="EMBL" id="KAF5802032.1"/>
    </source>
</evidence>
<reference evidence="4 6" key="1">
    <citation type="journal article" date="2017" name="Nature">
        <title>The sunflower genome provides insights into oil metabolism, flowering and Asterid evolution.</title>
        <authorList>
            <person name="Badouin H."/>
            <person name="Gouzy J."/>
            <person name="Grassa C.J."/>
            <person name="Murat F."/>
            <person name="Staton S.E."/>
            <person name="Cottret L."/>
            <person name="Lelandais-Briere C."/>
            <person name="Owens G.L."/>
            <person name="Carrere S."/>
            <person name="Mayjonade B."/>
            <person name="Legrand L."/>
            <person name="Gill N."/>
            <person name="Kane N.C."/>
            <person name="Bowers J.E."/>
            <person name="Hubner S."/>
            <person name="Bellec A."/>
            <person name="Berard A."/>
            <person name="Berges H."/>
            <person name="Blanchet N."/>
            <person name="Boniface M.C."/>
            <person name="Brunel D."/>
            <person name="Catrice O."/>
            <person name="Chaidir N."/>
            <person name="Claudel C."/>
            <person name="Donnadieu C."/>
            <person name="Faraut T."/>
            <person name="Fievet G."/>
            <person name="Helmstetter N."/>
            <person name="King M."/>
            <person name="Knapp S.J."/>
            <person name="Lai Z."/>
            <person name="Le Paslier M.C."/>
            <person name="Lippi Y."/>
            <person name="Lorenzon L."/>
            <person name="Mandel J.R."/>
            <person name="Marage G."/>
            <person name="Marchand G."/>
            <person name="Marquand E."/>
            <person name="Bret-Mestries E."/>
            <person name="Morien E."/>
            <person name="Nambeesan S."/>
            <person name="Nguyen T."/>
            <person name="Pegot-Espagnet P."/>
            <person name="Pouilly N."/>
            <person name="Raftis F."/>
            <person name="Sallet E."/>
            <person name="Schiex T."/>
            <person name="Thomas J."/>
            <person name="Vandecasteele C."/>
            <person name="Vares D."/>
            <person name="Vear F."/>
            <person name="Vautrin S."/>
            <person name="Crespi M."/>
            <person name="Mangin B."/>
            <person name="Burke J.M."/>
            <person name="Salse J."/>
            <person name="Munos S."/>
            <person name="Vincourt P."/>
            <person name="Rieseberg L.H."/>
            <person name="Langlade N.B."/>
        </authorList>
    </citation>
    <scope>NUCLEOTIDE SEQUENCE [LARGE SCALE GENOMIC DNA]</scope>
    <source>
        <strain evidence="6">cv. SF193</strain>
        <tissue evidence="4">Leaves</tissue>
    </source>
</reference>
<evidence type="ECO:0000256" key="1">
    <source>
        <dbReference type="ARBA" id="ARBA00022630"/>
    </source>
</evidence>
<evidence type="ECO:0000259" key="3">
    <source>
        <dbReference type="Pfam" id="PF08031"/>
    </source>
</evidence>
<keyword evidence="6" id="KW-1185">Reference proteome</keyword>
<keyword evidence="4" id="KW-0560">Oxidoreductase</keyword>
<dbReference type="InParanoid" id="A0A251UQ50"/>
<dbReference type="Gramene" id="mRNA:HanXRQr2_Chr06g0254941">
    <property type="protein sequence ID" value="CDS:HanXRQr2_Chr06g0254941.1"/>
    <property type="gene ID" value="HanXRQr2_Chr06g0254941"/>
</dbReference>
<dbReference type="PANTHER" id="PTHR32448">
    <property type="entry name" value="OS08G0158400 PROTEIN"/>
    <property type="match status" value="1"/>
</dbReference>
<dbReference type="EMBL" id="MNCJ02000321">
    <property type="protein sequence ID" value="KAF5802032.1"/>
    <property type="molecule type" value="Genomic_DNA"/>
</dbReference>
<accession>A0A251UQ50</accession>
<dbReference type="EC" id="1.21.3.7" evidence="4"/>
<dbReference type="Proteomes" id="UP000215914">
    <property type="component" value="Chromosome 5"/>
</dbReference>
<gene>
    <name evidence="5" type="ORF">HannXRQ_Chr05g0148581</name>
    <name evidence="4" type="ORF">HanXRQr2_Chr06g0254941</name>
</gene>
<dbReference type="GO" id="GO:0050660">
    <property type="term" value="F:flavin adenine dinucleotide binding"/>
    <property type="evidence" value="ECO:0007669"/>
    <property type="project" value="InterPro"/>
</dbReference>
<dbReference type="Gene3D" id="3.40.462.20">
    <property type="match status" value="1"/>
</dbReference>
<sequence length="159" mass="18621">MIIKGNMELNMDNSQTLFMYTFGGKMEEYSDTALPYPHRAGVLYQVFKRVDFMDQPSDKTAISRRRVAWLRSFDKTLEPCVSKNPREAYSNYNDLDLGVGSATYEEASVWGERYWKGENFKKLIRIKAKVDPHNFFKHPQSIPVFSTHLEICRRKFGFT</sequence>
<keyword evidence="2" id="KW-0274">FAD</keyword>
<feature type="domain" description="Berberine/berberine-like" evidence="3">
    <location>
        <begin position="88"/>
        <end position="143"/>
    </location>
</feature>
<dbReference type="AlphaFoldDB" id="A0A251UQ50"/>
<keyword evidence="1" id="KW-0285">Flavoprotein</keyword>
<dbReference type="EMBL" id="CM007894">
    <property type="protein sequence ID" value="OTG25520.1"/>
    <property type="molecule type" value="Genomic_DNA"/>
</dbReference>
<reference evidence="5" key="2">
    <citation type="submission" date="2017-02" db="EMBL/GenBank/DDBJ databases">
        <title>Sunflower complete genome.</title>
        <authorList>
            <person name="Langlade N."/>
            <person name="Munos S."/>
        </authorList>
    </citation>
    <scope>NUCLEOTIDE SEQUENCE [LARGE SCALE GENOMIC DNA]</scope>
    <source>
        <tissue evidence="5">Leaves</tissue>
    </source>
</reference>
<evidence type="ECO:0000313" key="5">
    <source>
        <dbReference type="EMBL" id="OTG25520.1"/>
    </source>
</evidence>
<dbReference type="InterPro" id="IPR016169">
    <property type="entry name" value="FAD-bd_PCMH_sub2"/>
</dbReference>
<evidence type="ECO:0000256" key="2">
    <source>
        <dbReference type="ARBA" id="ARBA00022827"/>
    </source>
</evidence>
<dbReference type="Gene3D" id="3.30.465.10">
    <property type="match status" value="1"/>
</dbReference>
<name>A0A251UQ50_HELAN</name>
<dbReference type="OMA" id="INEASAW"/>
<dbReference type="STRING" id="4232.A0A251UQ50"/>
<organism evidence="5 6">
    <name type="scientific">Helianthus annuus</name>
    <name type="common">Common sunflower</name>
    <dbReference type="NCBI Taxonomy" id="4232"/>
    <lineage>
        <taxon>Eukaryota</taxon>
        <taxon>Viridiplantae</taxon>
        <taxon>Streptophyta</taxon>
        <taxon>Embryophyta</taxon>
        <taxon>Tracheophyta</taxon>
        <taxon>Spermatophyta</taxon>
        <taxon>Magnoliopsida</taxon>
        <taxon>eudicotyledons</taxon>
        <taxon>Gunneridae</taxon>
        <taxon>Pentapetalae</taxon>
        <taxon>asterids</taxon>
        <taxon>campanulids</taxon>
        <taxon>Asterales</taxon>
        <taxon>Asteraceae</taxon>
        <taxon>Asteroideae</taxon>
        <taxon>Heliantheae alliance</taxon>
        <taxon>Heliantheae</taxon>
        <taxon>Helianthus</taxon>
    </lineage>
</organism>
<protein>
    <submittedName>
        <fullName evidence="5">Putative berberine/berberine-like protein</fullName>
    </submittedName>
    <submittedName>
        <fullName evidence="4">Tetrahydrocannabinolic acid synthase</fullName>
        <ecNumber evidence="4">1.21.3.7</ecNumber>
    </submittedName>
</protein>
<evidence type="ECO:0000313" key="6">
    <source>
        <dbReference type="Proteomes" id="UP000215914"/>
    </source>
</evidence>